<accession>A0A350P8S0</accession>
<evidence type="ECO:0000313" key="2">
    <source>
        <dbReference type="Proteomes" id="UP000263517"/>
    </source>
</evidence>
<evidence type="ECO:0000313" key="1">
    <source>
        <dbReference type="EMBL" id="HAW77687.1"/>
    </source>
</evidence>
<dbReference type="InterPro" id="IPR023366">
    <property type="entry name" value="ATP_synth_asu-like_sf"/>
</dbReference>
<sequence length="628" mass="68491">MPLTKLQFRPGINRDVTSYSNEGGWVDCDKVRFRQGYPEVIGGWEKYSPETYIGTVRGLHNWVALDGSNLLGLGTESKYYVEQGQQFYDVTPIRKTSTNSITFAATNGSSTITVTDSNHLAVQGDFVTISGAVSLGGNVTAAVLNQEYQIDSVPTANTYTFTAKDTTGATVTANASDSGNGGSGVDGVYQINSGLNTGVGGTGWGAGTWGRGGWGSAATATVATQLRIWSHDNFGEDLLMNPRDAGIFYWDKSDGLTARAVNIVDIPGALNPPTICKQVMVSDVDRHVIAFGADTINTGEQDPLLIRFSSQETATDWAPTATNTAGDLRIGSGSEFVRAIETKREIIVFTDSSMHSLQFIGAPFTFGIQPLATNITIMGPNAPVAVDDAVFWMGRQNFYLYDGQTKQLPCTVKERVFFDFDYDQADKVYASVISEFSEIIWFYTSNTNSLANGGTGENDRYVIYNYAEQTWYYGTLSRTAFIDRGIRTFPIAAADGYLYNHETGYSDDGAIMTSTIESSPIDMGDGDQFTFIQRLIPDFTFNGSTTSSPTVNVTLQSNNFPAGNYLQSEISKIDRTAVSTTVPFEQYTNKADVRLRGRAFSIKVDCSALGVRWRLGSPRVDIRQDGRR</sequence>
<protein>
    <recommendedName>
        <fullName evidence="3">Ubiquitin-activating enzyme E1 FCCH domain-containing protein</fullName>
    </recommendedName>
</protein>
<comment type="caution">
    <text evidence="1">The sequence shown here is derived from an EMBL/GenBank/DDBJ whole genome shotgun (WGS) entry which is preliminary data.</text>
</comment>
<proteinExistence type="predicted"/>
<dbReference type="AlphaFoldDB" id="A0A350P8S0"/>
<gene>
    <name evidence="1" type="ORF">DCW74_18375</name>
</gene>
<dbReference type="EMBL" id="DNAN01000640">
    <property type="protein sequence ID" value="HAW77687.1"/>
    <property type="molecule type" value="Genomic_DNA"/>
</dbReference>
<name>A0A350P8S0_9ALTE</name>
<dbReference type="Gene3D" id="2.40.30.20">
    <property type="match status" value="1"/>
</dbReference>
<reference evidence="1 2" key="1">
    <citation type="journal article" date="2018" name="Nat. Biotechnol.">
        <title>A standardized bacterial taxonomy based on genome phylogeny substantially revises the tree of life.</title>
        <authorList>
            <person name="Parks D.H."/>
            <person name="Chuvochina M."/>
            <person name="Waite D.W."/>
            <person name="Rinke C."/>
            <person name="Skarshewski A."/>
            <person name="Chaumeil P.A."/>
            <person name="Hugenholtz P."/>
        </authorList>
    </citation>
    <scope>NUCLEOTIDE SEQUENCE [LARGE SCALE GENOMIC DNA]</scope>
    <source>
        <strain evidence="1">UBA11978</strain>
    </source>
</reference>
<dbReference type="Proteomes" id="UP000263517">
    <property type="component" value="Unassembled WGS sequence"/>
</dbReference>
<organism evidence="1 2">
    <name type="scientific">Alteromonas australica</name>
    <dbReference type="NCBI Taxonomy" id="589873"/>
    <lineage>
        <taxon>Bacteria</taxon>
        <taxon>Pseudomonadati</taxon>
        <taxon>Pseudomonadota</taxon>
        <taxon>Gammaproteobacteria</taxon>
        <taxon>Alteromonadales</taxon>
        <taxon>Alteromonadaceae</taxon>
        <taxon>Alteromonas/Salinimonas group</taxon>
        <taxon>Alteromonas</taxon>
    </lineage>
</organism>
<evidence type="ECO:0008006" key="3">
    <source>
        <dbReference type="Google" id="ProtNLM"/>
    </source>
</evidence>